<dbReference type="EMBL" id="CM051407">
    <property type="protein sequence ID" value="KAJ4702265.1"/>
    <property type="molecule type" value="Genomic_DNA"/>
</dbReference>
<accession>A0ACC1WST1</accession>
<evidence type="ECO:0000313" key="2">
    <source>
        <dbReference type="Proteomes" id="UP001164539"/>
    </source>
</evidence>
<reference evidence="1 2" key="1">
    <citation type="journal article" date="2023" name="Science">
        <title>Complex scaffold remodeling in plant triterpene biosynthesis.</title>
        <authorList>
            <person name="De La Pena R."/>
            <person name="Hodgson H."/>
            <person name="Liu J.C."/>
            <person name="Stephenson M.J."/>
            <person name="Martin A.C."/>
            <person name="Owen C."/>
            <person name="Harkess A."/>
            <person name="Leebens-Mack J."/>
            <person name="Jimenez L.E."/>
            <person name="Osbourn A."/>
            <person name="Sattely E.S."/>
        </authorList>
    </citation>
    <scope>NUCLEOTIDE SEQUENCE [LARGE SCALE GENOMIC DNA]</scope>
    <source>
        <strain evidence="2">cv. JPN11</strain>
        <tissue evidence="1">Leaf</tissue>
    </source>
</reference>
<protein>
    <submittedName>
        <fullName evidence="1">Vinorine synthase-like</fullName>
    </submittedName>
</protein>
<sequence length="451" mass="50412">MEVQIISKEDIKPSSPTPQHLTTFKLSFLDQFIPTPYAPVILFYPANDSSSNLDHINKKLALLKNSLSETLALFYPLGGKFSDDLFIDCNDEGAYFVETRVNCFLDELLRQPDLLFLHRLLPRDFFPKESSEATYVSNIQVNVFQCGGIAIGVCISHKILDGAALSSFLKAWAAAARGDGEEMICPNFAATSLFPANDLWLRDSSMVMWGSMYKKGKSITKRFVFDASAIAEIKARAISSRVTVPTRVEAVSAFIWKCFMAVSKAKHGSQRPSLLTHLVNLRRRMSPPLSKNSVGNFLWIAAAKCVSMQKVELPYLVNELRDAISKLDSDFVKKLRSDVGNSVMCESLKEINEICSKDEVDYIGFTSWCKFGFYETDFGWGKPIWVSGFGLNCSPVMNLIILVDTRFGDGIEAWTTLEEEEMAMLERNAEFIKFASMDPSPLLIGNPNPVS</sequence>
<comment type="caution">
    <text evidence="1">The sequence shown here is derived from an EMBL/GenBank/DDBJ whole genome shotgun (WGS) entry which is preliminary data.</text>
</comment>
<proteinExistence type="predicted"/>
<keyword evidence="2" id="KW-1185">Reference proteome</keyword>
<gene>
    <name evidence="1" type="ORF">OWV82_025372</name>
</gene>
<name>A0ACC1WST1_MELAZ</name>
<dbReference type="Proteomes" id="UP001164539">
    <property type="component" value="Chromosome 14"/>
</dbReference>
<organism evidence="1 2">
    <name type="scientific">Melia azedarach</name>
    <name type="common">Chinaberry tree</name>
    <dbReference type="NCBI Taxonomy" id="155640"/>
    <lineage>
        <taxon>Eukaryota</taxon>
        <taxon>Viridiplantae</taxon>
        <taxon>Streptophyta</taxon>
        <taxon>Embryophyta</taxon>
        <taxon>Tracheophyta</taxon>
        <taxon>Spermatophyta</taxon>
        <taxon>Magnoliopsida</taxon>
        <taxon>eudicotyledons</taxon>
        <taxon>Gunneridae</taxon>
        <taxon>Pentapetalae</taxon>
        <taxon>rosids</taxon>
        <taxon>malvids</taxon>
        <taxon>Sapindales</taxon>
        <taxon>Meliaceae</taxon>
        <taxon>Melia</taxon>
    </lineage>
</organism>
<evidence type="ECO:0000313" key="1">
    <source>
        <dbReference type="EMBL" id="KAJ4702265.1"/>
    </source>
</evidence>